<dbReference type="InterPro" id="IPR044930">
    <property type="entry name" value="Homing_endonuclease_His-Me"/>
</dbReference>
<dbReference type="Gene3D" id="3.90.75.10">
    <property type="entry name" value="Homing Intron 3 (I-ppo) Encoded Endonuclease, Chain A"/>
    <property type="match status" value="1"/>
</dbReference>
<name>A0A0F9JQP6_9ZZZZ</name>
<dbReference type="GO" id="GO:0004519">
    <property type="term" value="F:endonuclease activity"/>
    <property type="evidence" value="ECO:0007669"/>
    <property type="project" value="InterPro"/>
</dbReference>
<dbReference type="SUPFAM" id="SSF54060">
    <property type="entry name" value="His-Me finger endonucleases"/>
    <property type="match status" value="1"/>
</dbReference>
<evidence type="ECO:0000313" key="2">
    <source>
        <dbReference type="EMBL" id="KKM07921.1"/>
    </source>
</evidence>
<protein>
    <recommendedName>
        <fullName evidence="1">HNH nuclease domain-containing protein</fullName>
    </recommendedName>
</protein>
<gene>
    <name evidence="2" type="ORF">LCGC14_1729090</name>
</gene>
<dbReference type="Pfam" id="PF13392">
    <property type="entry name" value="HNH_3"/>
    <property type="match status" value="1"/>
</dbReference>
<proteinExistence type="predicted"/>
<comment type="caution">
    <text evidence="2">The sequence shown here is derived from an EMBL/GenBank/DDBJ whole genome shotgun (WGS) entry which is preliminary data.</text>
</comment>
<organism evidence="2">
    <name type="scientific">marine sediment metagenome</name>
    <dbReference type="NCBI Taxonomy" id="412755"/>
    <lineage>
        <taxon>unclassified sequences</taxon>
        <taxon>metagenomes</taxon>
        <taxon>ecological metagenomes</taxon>
    </lineage>
</organism>
<accession>A0A0F9JQP6</accession>
<evidence type="ECO:0000259" key="1">
    <source>
        <dbReference type="Pfam" id="PF13392"/>
    </source>
</evidence>
<dbReference type="InterPro" id="IPR044925">
    <property type="entry name" value="His-Me_finger_sf"/>
</dbReference>
<dbReference type="InterPro" id="IPR003615">
    <property type="entry name" value="HNH_nuc"/>
</dbReference>
<sequence length="154" mass="17583">MNTLSDVLLERFWSKVRVVKSGCWEWQGGIATNGYGRFNLGKGKSLPAHTITYNYFKGEMLRGLETDHLCRNRKCVNPDHLEAVTQSENIRRGLLPETNRNIQLSKTHCPHGHPYNTENTYISAKGYRFCRTCLRSSSDKADANRRVGHVKATQ</sequence>
<reference evidence="2" key="1">
    <citation type="journal article" date="2015" name="Nature">
        <title>Complex archaea that bridge the gap between prokaryotes and eukaryotes.</title>
        <authorList>
            <person name="Spang A."/>
            <person name="Saw J.H."/>
            <person name="Jorgensen S.L."/>
            <person name="Zaremba-Niedzwiedzka K."/>
            <person name="Martijn J."/>
            <person name="Lind A.E."/>
            <person name="van Eijk R."/>
            <person name="Schleper C."/>
            <person name="Guy L."/>
            <person name="Ettema T.J."/>
        </authorList>
    </citation>
    <scope>NUCLEOTIDE SEQUENCE</scope>
</reference>
<dbReference type="AlphaFoldDB" id="A0A0F9JQP6"/>
<feature type="domain" description="HNH nuclease" evidence="1">
    <location>
        <begin position="48"/>
        <end position="89"/>
    </location>
</feature>
<dbReference type="EMBL" id="LAZR01015668">
    <property type="protein sequence ID" value="KKM07921.1"/>
    <property type="molecule type" value="Genomic_DNA"/>
</dbReference>